<comment type="function">
    <text evidence="2">Component of the CCR4-NOT complex which is one of the major cellular mRNA deadenylases and is linked to various cellular processes including bulk mRNA degradation, miRNA-mediated repression, translational repression during translational initiation and general transcription regulation.</text>
</comment>
<keyword evidence="5" id="KW-1185">Reference proteome</keyword>
<dbReference type="InterPro" id="IPR019734">
    <property type="entry name" value="TPR_rpt"/>
</dbReference>
<name>A0A671U4Y4_SPAAU</name>
<evidence type="ECO:0000256" key="3">
    <source>
        <dbReference type="SAM" id="MobiDB-lite"/>
    </source>
</evidence>
<feature type="region of interest" description="Disordered" evidence="3">
    <location>
        <begin position="455"/>
        <end position="491"/>
    </location>
</feature>
<evidence type="ECO:0000313" key="4">
    <source>
        <dbReference type="Ensembl" id="ENSSAUP00010007917.1"/>
    </source>
</evidence>
<dbReference type="InterPro" id="IPR039740">
    <property type="entry name" value="CNOT10"/>
</dbReference>
<dbReference type="GO" id="GO:0030014">
    <property type="term" value="C:CCR4-NOT complex"/>
    <property type="evidence" value="ECO:0007669"/>
    <property type="project" value="UniProtKB-UniRule"/>
</dbReference>
<keyword evidence="2" id="KW-0943">RNA-mediated gene silencing</keyword>
<dbReference type="GO" id="GO:0006402">
    <property type="term" value="P:mRNA catabolic process"/>
    <property type="evidence" value="ECO:0007669"/>
    <property type="project" value="TreeGrafter"/>
</dbReference>
<keyword evidence="2" id="KW-0539">Nucleus</keyword>
<dbReference type="Proteomes" id="UP000472265">
    <property type="component" value="Chromosome 17"/>
</dbReference>
<reference evidence="4" key="3">
    <citation type="submission" date="2025-09" db="UniProtKB">
        <authorList>
            <consortium name="Ensembl"/>
        </authorList>
    </citation>
    <scope>IDENTIFICATION</scope>
</reference>
<sequence>MLLYECPCTPLKISLPENETTLNLISASFVVIMHLHEGLTHIQSQIKPWLLFTGKYDESLKHLEALQELNKEDYKIALNKAVVKFYKSGQTTTGTLKQSLMAMKNQVHTSAEDADGLDDVENSLLYYNQAIIHYHMRQFSEAISIGERLYQFLEPFEEKFAQAVCFLLVDLYLLTFQPEKALHLLAVLDKLSVQGSNKNGKGENNSSNKDGANQKAEFTAMIEAAKSKMHQSAPSLFLKSNFEYLRGNYRKAVKLLNSSNIAEHPGPIKTGECVRCMFWNNLGCIHFAMGKHNLGIFYFKKALQENDHTCAQLGDGTKTFTGIPMCALLANKRYELLYNCGIQLLHIGRPLAAFECLMEAVQVYHSNPRLWLRLAECCISANKGGSEQESKGLPCKKGIVQSIVGQGYHRKIVLASQPTQNTIYSEGQSAAIPVASMEFAAICLRNALLLLPEHQQQDTKTETGSKSSSQSGSTESGSENSDACSGKGQEADKFLSAAPSSPLRKQEVENLRCSILACSAYVALALGDNLMALNHAEKLLHQTKVSGSLKFLGHLYAAEALISLDRISDAIAHLNPENVSDVSMGVLTSEQDQGSEKGDEPVESPGKQTPMCYPSSVTSARAMMLFNLGSAYCLRSEYEKARKCLHQAASMVNTKEIPPEAILLGVYLELQNGNTQLALQIIKRNQLLPSAVQRVSPDSRKKSIQPFQSVQPIQLPSSFTQVQRK</sequence>
<dbReference type="GO" id="GO:0031047">
    <property type="term" value="P:regulatory ncRNA-mediated gene silencing"/>
    <property type="evidence" value="ECO:0007669"/>
    <property type="project" value="UniProtKB-UniRule"/>
</dbReference>
<proteinExistence type="inferred from homology"/>
<evidence type="ECO:0000313" key="5">
    <source>
        <dbReference type="Proteomes" id="UP000472265"/>
    </source>
</evidence>
<dbReference type="Gene3D" id="1.25.40.10">
    <property type="entry name" value="Tetratricopeptide repeat domain"/>
    <property type="match status" value="2"/>
</dbReference>
<keyword evidence="2" id="KW-0805">Transcription regulation</keyword>
<accession>A0A671U4Y4</accession>
<comment type="similarity">
    <text evidence="1 2">Belongs to the CNOT10 family.</text>
</comment>
<dbReference type="AlphaFoldDB" id="A0A671U4Y4"/>
<keyword evidence="2" id="KW-0810">Translation regulation</keyword>
<gene>
    <name evidence="4" type="primary">CNOT10</name>
    <name evidence="4" type="synonym">cnot10</name>
</gene>
<dbReference type="GO" id="GO:0005737">
    <property type="term" value="C:cytoplasm"/>
    <property type="evidence" value="ECO:0007669"/>
    <property type="project" value="UniProtKB-SubCell"/>
</dbReference>
<dbReference type="Ensembl" id="ENSSAUT00010008460.1">
    <property type="protein sequence ID" value="ENSSAUP00010007917.1"/>
    <property type="gene ID" value="ENSSAUG00010003783.1"/>
</dbReference>
<organism evidence="4 5">
    <name type="scientific">Sparus aurata</name>
    <name type="common">Gilthead sea bream</name>
    <dbReference type="NCBI Taxonomy" id="8175"/>
    <lineage>
        <taxon>Eukaryota</taxon>
        <taxon>Metazoa</taxon>
        <taxon>Chordata</taxon>
        <taxon>Craniata</taxon>
        <taxon>Vertebrata</taxon>
        <taxon>Euteleostomi</taxon>
        <taxon>Actinopterygii</taxon>
        <taxon>Neopterygii</taxon>
        <taxon>Teleostei</taxon>
        <taxon>Neoteleostei</taxon>
        <taxon>Acanthomorphata</taxon>
        <taxon>Eupercaria</taxon>
        <taxon>Spariformes</taxon>
        <taxon>Sparidae</taxon>
        <taxon>Sparus</taxon>
    </lineage>
</organism>
<dbReference type="InterPro" id="IPR011990">
    <property type="entry name" value="TPR-like_helical_dom_sf"/>
</dbReference>
<keyword evidence="2" id="KW-0804">Transcription</keyword>
<feature type="compositionally biased region" description="Low complexity" evidence="3">
    <location>
        <begin position="464"/>
        <end position="481"/>
    </location>
</feature>
<dbReference type="PANTHER" id="PTHR12979">
    <property type="entry name" value="CCR4-NOT TRANSCRIPTION COMPLEX SUBUNIT 10"/>
    <property type="match status" value="1"/>
</dbReference>
<dbReference type="GeneTree" id="ENSGT00390000001827"/>
<evidence type="ECO:0000256" key="1">
    <source>
        <dbReference type="ARBA" id="ARBA00010080"/>
    </source>
</evidence>
<keyword evidence="2" id="KW-0963">Cytoplasm</keyword>
<dbReference type="Pfam" id="PF13181">
    <property type="entry name" value="TPR_8"/>
    <property type="match status" value="1"/>
</dbReference>
<dbReference type="SMART" id="SM00028">
    <property type="entry name" value="TPR"/>
    <property type="match status" value="4"/>
</dbReference>
<comment type="subcellular location">
    <subcellularLocation>
        <location evidence="2">Cytoplasm</location>
    </subcellularLocation>
    <subcellularLocation>
        <location evidence="2">Nucleus</location>
    </subcellularLocation>
</comment>
<dbReference type="GO" id="GO:0017148">
    <property type="term" value="P:negative regulation of translation"/>
    <property type="evidence" value="ECO:0007669"/>
    <property type="project" value="TreeGrafter"/>
</dbReference>
<dbReference type="GO" id="GO:0005634">
    <property type="term" value="C:nucleus"/>
    <property type="evidence" value="ECO:0007669"/>
    <property type="project" value="UniProtKB-SubCell"/>
</dbReference>
<dbReference type="PANTHER" id="PTHR12979:SF5">
    <property type="entry name" value="CCR4-NOT TRANSCRIPTION COMPLEX SUBUNIT 10"/>
    <property type="match status" value="1"/>
</dbReference>
<evidence type="ECO:0000256" key="2">
    <source>
        <dbReference type="RuleBase" id="RU367083"/>
    </source>
</evidence>
<dbReference type="SUPFAM" id="SSF48452">
    <property type="entry name" value="TPR-like"/>
    <property type="match status" value="2"/>
</dbReference>
<protein>
    <recommendedName>
        <fullName evidence="2">CCR4-NOT transcription complex subunit 10</fullName>
    </recommendedName>
</protein>
<reference evidence="4" key="2">
    <citation type="submission" date="2025-08" db="UniProtKB">
        <authorList>
            <consortium name="Ensembl"/>
        </authorList>
    </citation>
    <scope>IDENTIFICATION</scope>
</reference>
<feature type="region of interest" description="Disordered" evidence="3">
    <location>
        <begin position="588"/>
        <end position="611"/>
    </location>
</feature>
<reference evidence="4" key="1">
    <citation type="submission" date="2021-04" db="EMBL/GenBank/DDBJ databases">
        <authorList>
            <consortium name="Wellcome Sanger Institute Data Sharing"/>
        </authorList>
    </citation>
    <scope>NUCLEOTIDE SEQUENCE [LARGE SCALE GENOMIC DNA]</scope>
</reference>